<gene>
    <name evidence="2" type="ORF">IscW_ISCW001908</name>
</gene>
<dbReference type="EMBL" id="DS655916">
    <property type="protein sequence ID" value="EEC02778.1"/>
    <property type="molecule type" value="Genomic_DNA"/>
</dbReference>
<accession>B7P856</accession>
<evidence type="ECO:0000313" key="4">
    <source>
        <dbReference type="Proteomes" id="UP000001555"/>
    </source>
</evidence>
<reference evidence="2 4" key="1">
    <citation type="submission" date="2008-03" db="EMBL/GenBank/DDBJ databases">
        <title>Annotation of Ixodes scapularis.</title>
        <authorList>
            <consortium name="Ixodes scapularis Genome Project Consortium"/>
            <person name="Caler E."/>
            <person name="Hannick L.I."/>
            <person name="Bidwell S."/>
            <person name="Joardar V."/>
            <person name="Thiagarajan M."/>
            <person name="Amedeo P."/>
            <person name="Galinsky K.J."/>
            <person name="Schobel S."/>
            <person name="Inman J."/>
            <person name="Hostetler J."/>
            <person name="Miller J."/>
            <person name="Hammond M."/>
            <person name="Megy K."/>
            <person name="Lawson D."/>
            <person name="Kodira C."/>
            <person name="Sutton G."/>
            <person name="Meyer J."/>
            <person name="Hill C.A."/>
            <person name="Birren B."/>
            <person name="Nene V."/>
            <person name="Collins F."/>
            <person name="Alarcon-Chaidez F."/>
            <person name="Wikel S."/>
            <person name="Strausberg R."/>
        </authorList>
    </citation>
    <scope>NUCLEOTIDE SEQUENCE [LARGE SCALE GENOMIC DNA]</scope>
    <source>
        <strain evidence="4">Wikel</strain>
        <strain evidence="2">Wikel colony</strain>
    </source>
</reference>
<organism>
    <name type="scientific">Ixodes scapularis</name>
    <name type="common">Black-legged tick</name>
    <name type="synonym">Deer tick</name>
    <dbReference type="NCBI Taxonomy" id="6945"/>
    <lineage>
        <taxon>Eukaryota</taxon>
        <taxon>Metazoa</taxon>
        <taxon>Ecdysozoa</taxon>
        <taxon>Arthropoda</taxon>
        <taxon>Chelicerata</taxon>
        <taxon>Arachnida</taxon>
        <taxon>Acari</taxon>
        <taxon>Parasitiformes</taxon>
        <taxon>Ixodida</taxon>
        <taxon>Ixodoidea</taxon>
        <taxon>Ixodidae</taxon>
        <taxon>Ixodinae</taxon>
        <taxon>Ixodes</taxon>
    </lineage>
</organism>
<feature type="compositionally biased region" description="Low complexity" evidence="1">
    <location>
        <begin position="70"/>
        <end position="86"/>
    </location>
</feature>
<reference evidence="3" key="2">
    <citation type="submission" date="2020-05" db="UniProtKB">
        <authorList>
            <consortium name="EnsemblMetazoa"/>
        </authorList>
    </citation>
    <scope>IDENTIFICATION</scope>
    <source>
        <strain evidence="3">wikel</strain>
    </source>
</reference>
<feature type="region of interest" description="Disordered" evidence="1">
    <location>
        <begin position="66"/>
        <end position="90"/>
    </location>
</feature>
<dbReference type="VEuPathDB" id="VectorBase:ISCI001908"/>
<dbReference type="VEuPathDB" id="VectorBase:ISCW001908"/>
<dbReference type="EMBL" id="ABJB010432410">
    <property type="status" value="NOT_ANNOTATED_CDS"/>
    <property type="molecule type" value="Genomic_DNA"/>
</dbReference>
<dbReference type="EnsemblMetazoa" id="ISCW001908-RA">
    <property type="protein sequence ID" value="ISCW001908-PA"/>
    <property type="gene ID" value="ISCW001908"/>
</dbReference>
<dbReference type="HOGENOM" id="CLU_1231102_0_0_1"/>
<dbReference type="InParanoid" id="B7P856"/>
<dbReference type="AlphaFoldDB" id="B7P856"/>
<name>B7P856_IXOSC</name>
<keyword evidence="4" id="KW-1185">Reference proteome</keyword>
<evidence type="ECO:0000313" key="2">
    <source>
        <dbReference type="EMBL" id="EEC02778.1"/>
    </source>
</evidence>
<dbReference type="PaxDb" id="6945-B7P856"/>
<dbReference type="VEuPathDB" id="VectorBase:ISCP_003132"/>
<evidence type="ECO:0000313" key="3">
    <source>
        <dbReference type="EnsemblMetazoa" id="ISCW001908-PA"/>
    </source>
</evidence>
<proteinExistence type="predicted"/>
<evidence type="ECO:0000256" key="1">
    <source>
        <dbReference type="SAM" id="MobiDB-lite"/>
    </source>
</evidence>
<protein>
    <submittedName>
        <fullName evidence="2 3">Uncharacterized protein</fullName>
    </submittedName>
</protein>
<sequence>MKSFGSAVCVQDRLVNEIPGVGRQVQEMAILCYVAATLLLWTAVILHAGGQQTESPSVSVETGATTLGASTVSPTPVVPPGGRRPSWVTSTDPGCRKRVVCEAARTLTYVFPLTQYWQSVVRDRPATRDDYFGAWSRGLLDEDCSNSYPDCSDSPAGVVLPAVNQVVGPKGFVGSFLDRLARPSAANVPRDPGYARPSIVMQRIRQSEYNFSRRHNHMSSAHAYT</sequence>
<dbReference type="OrthoDB" id="6495417at2759"/>
<dbReference type="Proteomes" id="UP000001555">
    <property type="component" value="Unassembled WGS sequence"/>
</dbReference>